<organism evidence="1">
    <name type="scientific">Rhizophora mucronata</name>
    <name type="common">Asiatic mangrove</name>
    <dbReference type="NCBI Taxonomy" id="61149"/>
    <lineage>
        <taxon>Eukaryota</taxon>
        <taxon>Viridiplantae</taxon>
        <taxon>Streptophyta</taxon>
        <taxon>Embryophyta</taxon>
        <taxon>Tracheophyta</taxon>
        <taxon>Spermatophyta</taxon>
        <taxon>Magnoliopsida</taxon>
        <taxon>eudicotyledons</taxon>
        <taxon>Gunneridae</taxon>
        <taxon>Pentapetalae</taxon>
        <taxon>rosids</taxon>
        <taxon>fabids</taxon>
        <taxon>Malpighiales</taxon>
        <taxon>Rhizophoraceae</taxon>
        <taxon>Rhizophora</taxon>
    </lineage>
</organism>
<accession>A0A2P2IJ96</accession>
<protein>
    <submittedName>
        <fullName evidence="1">Uncharacterized protein</fullName>
    </submittedName>
</protein>
<sequence>MLNIRFSSSNLRWQADTSSSSISENNFLTFCVRLSTARFQ</sequence>
<evidence type="ECO:0000313" key="1">
    <source>
        <dbReference type="EMBL" id="MBW81306.1"/>
    </source>
</evidence>
<proteinExistence type="predicted"/>
<dbReference type="EMBL" id="GGEC01000823">
    <property type="protein sequence ID" value="MBW81306.1"/>
    <property type="molecule type" value="Transcribed_RNA"/>
</dbReference>
<reference evidence="1" key="1">
    <citation type="submission" date="2018-02" db="EMBL/GenBank/DDBJ databases">
        <title>Rhizophora mucronata_Transcriptome.</title>
        <authorList>
            <person name="Meera S.P."/>
            <person name="Sreeshan A."/>
            <person name="Augustine A."/>
        </authorList>
    </citation>
    <scope>NUCLEOTIDE SEQUENCE</scope>
    <source>
        <tissue evidence="1">Leaf</tissue>
    </source>
</reference>
<name>A0A2P2IJ96_RHIMU</name>
<dbReference type="AlphaFoldDB" id="A0A2P2IJ96"/>